<reference evidence="3" key="2">
    <citation type="submission" date="2011-03" db="EMBL/GenBank/DDBJ databases">
        <title>Comparative genomics and transcriptomics of Neospora caninum and Toxoplasma gondii.</title>
        <authorList>
            <person name="Reid A.J."/>
            <person name="Sohal A."/>
            <person name="Harris D."/>
            <person name="Quail M."/>
            <person name="Sanders M."/>
            <person name="Berriman M."/>
            <person name="Wastling J.M."/>
            <person name="Pain A."/>
        </authorList>
    </citation>
    <scope>NUCLEOTIDE SEQUENCE</scope>
    <source>
        <strain evidence="3">Liverpool</strain>
    </source>
</reference>
<proteinExistence type="predicted"/>
<dbReference type="AlphaFoldDB" id="F0VI98"/>
<dbReference type="OrthoDB" id="10310248at2759"/>
<dbReference type="eggNOG" id="ENOG502QZ2D">
    <property type="taxonomic scope" value="Eukaryota"/>
</dbReference>
<reference evidence="3" key="1">
    <citation type="submission" date="2011-02" db="EMBL/GenBank/DDBJ databases">
        <authorList>
            <person name="Aslett M."/>
        </authorList>
    </citation>
    <scope>NUCLEOTIDE SEQUENCE</scope>
    <source>
        <strain evidence="3">Liverpool</strain>
    </source>
</reference>
<reference evidence="4" key="4">
    <citation type="journal article" date="2015" name="PLoS ONE">
        <title>Comprehensive Evaluation of Toxoplasma gondii VEG and Neospora caninum LIV Genomes with Tachyzoite Stage Transcriptome and Proteome Defines Novel Transcript Features.</title>
        <authorList>
            <person name="Ramaprasad A."/>
            <person name="Mourier T."/>
            <person name="Naeem R."/>
            <person name="Malas T.B."/>
            <person name="Moussa E."/>
            <person name="Panigrahi A."/>
            <person name="Vermont S.J."/>
            <person name="Otto T.D."/>
            <person name="Wastling J."/>
            <person name="Pain A."/>
        </authorList>
    </citation>
    <scope>NUCLEOTIDE SEQUENCE</scope>
    <source>
        <strain evidence="4">Liverpool</strain>
    </source>
</reference>
<evidence type="ECO:0000313" key="5">
    <source>
        <dbReference type="Proteomes" id="UP000007494"/>
    </source>
</evidence>
<keyword evidence="1" id="KW-0175">Coiled coil</keyword>
<sequence>MLRQRHEQCENLSMQVEEFMSELELLQSLKADKENMLSVLLTQAGVSPALSGTVVDRATATLTALETEILQQEQACQFLLDAAKRARFHDAALKEEIDVVAQEIQTSEAVLLCTEEERRTCSNMTAELLQKLQAEIGTKEHALEELAKLQRLVEQTKTKKEKQEALSVDVHDRYNREHTKKIEEIMAPNSIVRTALEQREVAECDAMFRAESIRLRSELSQKVDETRKKLSEEKDALRKEDEHVAHLRAELERKSLLPFADNDAEEGGPITVSLTFSDGKKTLKAMLARETGDTKHPKSALDAAGKRTDAEQPPLEGLKSPHLSALREKLFHSARLPERGPLDSLLHLKVSCCVSSFAKFSRSTGPFYGLGSSSIRKHKTSVFTQSLKEGAHEVDIFSP</sequence>
<name>F0VI98_NEOCL</name>
<dbReference type="GeneID" id="13442712"/>
<evidence type="ECO:0000256" key="2">
    <source>
        <dbReference type="SAM" id="MobiDB-lite"/>
    </source>
</evidence>
<accession>F0VI98</accession>
<feature type="region of interest" description="Disordered" evidence="2">
    <location>
        <begin position="291"/>
        <end position="318"/>
    </location>
</feature>
<dbReference type="OMA" id="HEQCENL"/>
<dbReference type="EMBL" id="LN714483">
    <property type="protein sequence ID" value="CEL67446.1"/>
    <property type="molecule type" value="Genomic_DNA"/>
</dbReference>
<dbReference type="Proteomes" id="UP000007494">
    <property type="component" value="Chromosome VIII"/>
</dbReference>
<evidence type="ECO:0000256" key="1">
    <source>
        <dbReference type="SAM" id="Coils"/>
    </source>
</evidence>
<evidence type="ECO:0000313" key="3">
    <source>
        <dbReference type="EMBL" id="CBZ53459.1"/>
    </source>
</evidence>
<organism evidence="3 5">
    <name type="scientific">Neospora caninum (strain Liverpool)</name>
    <dbReference type="NCBI Taxonomy" id="572307"/>
    <lineage>
        <taxon>Eukaryota</taxon>
        <taxon>Sar</taxon>
        <taxon>Alveolata</taxon>
        <taxon>Apicomplexa</taxon>
        <taxon>Conoidasida</taxon>
        <taxon>Coccidia</taxon>
        <taxon>Eucoccidiorida</taxon>
        <taxon>Eimeriorina</taxon>
        <taxon>Sarcocystidae</taxon>
        <taxon>Neospora</taxon>
    </lineage>
</organism>
<dbReference type="RefSeq" id="XP_003883491.1">
    <property type="nucleotide sequence ID" value="XM_003883442.1"/>
</dbReference>
<reference evidence="5" key="3">
    <citation type="journal article" date="2012" name="PLoS Pathog.">
        <title>Comparative genomics of the apicomplexan parasites Toxoplasma gondii and Neospora caninum: Coccidia differing in host range and transmission strategy.</title>
        <authorList>
            <person name="Reid A.J."/>
            <person name="Vermont S.J."/>
            <person name="Cotton J.A."/>
            <person name="Harris D."/>
            <person name="Hill-Cawthorne G.A."/>
            <person name="Konen-Waisman S."/>
            <person name="Latham S.M."/>
            <person name="Mourier T."/>
            <person name="Norton R."/>
            <person name="Quail M.A."/>
            <person name="Sanders M."/>
            <person name="Shanmugam D."/>
            <person name="Sohal A."/>
            <person name="Wasmuth J.D."/>
            <person name="Brunk B."/>
            <person name="Grigg M.E."/>
            <person name="Howard J.C."/>
            <person name="Parkinson J."/>
            <person name="Roos D.S."/>
            <person name="Trees A.J."/>
            <person name="Berriman M."/>
            <person name="Pain A."/>
            <person name="Wastling J.M."/>
        </authorList>
    </citation>
    <scope>NUCLEOTIDE SEQUENCE [LARGE SCALE GENOMIC DNA]</scope>
    <source>
        <strain evidence="5">Liverpool</strain>
    </source>
</reference>
<dbReference type="VEuPathDB" id="ToxoDB:NCLIV_032460"/>
<gene>
    <name evidence="4" type="ORF">BN1204_032460</name>
    <name evidence="3" type="ORF">NCLIV_032460</name>
</gene>
<protein>
    <submittedName>
        <fullName evidence="4">Paramyosin, putative</fullName>
    </submittedName>
    <submittedName>
        <fullName evidence="3">Putative paramyosin</fullName>
    </submittedName>
</protein>
<evidence type="ECO:0000313" key="4">
    <source>
        <dbReference type="EMBL" id="CEL67446.1"/>
    </source>
</evidence>
<dbReference type="EMBL" id="FR823390">
    <property type="protein sequence ID" value="CBZ53459.1"/>
    <property type="molecule type" value="Genomic_DNA"/>
</dbReference>
<dbReference type="InParanoid" id="F0VI98"/>
<keyword evidence="5" id="KW-1185">Reference proteome</keyword>
<feature type="coiled-coil region" evidence="1">
    <location>
        <begin position="129"/>
        <end position="166"/>
    </location>
</feature>
<feature type="coiled-coil region" evidence="1">
    <location>
        <begin position="9"/>
        <end position="75"/>
    </location>
</feature>